<evidence type="ECO:0000313" key="7">
    <source>
        <dbReference type="Proteomes" id="UP001055439"/>
    </source>
</evidence>
<proteinExistence type="predicted"/>
<feature type="transmembrane region" description="Helical" evidence="4">
    <location>
        <begin position="890"/>
        <end position="915"/>
    </location>
</feature>
<dbReference type="SUPFAM" id="SSF52047">
    <property type="entry name" value="RNI-like"/>
    <property type="match status" value="1"/>
</dbReference>
<dbReference type="SUPFAM" id="SSF81383">
    <property type="entry name" value="F-box domain"/>
    <property type="match status" value="1"/>
</dbReference>
<dbReference type="GO" id="GO:0016020">
    <property type="term" value="C:membrane"/>
    <property type="evidence" value="ECO:0007669"/>
    <property type="project" value="UniProtKB-SubCell"/>
</dbReference>
<gene>
    <name evidence="6" type="ORF">MUK42_19222</name>
</gene>
<keyword evidence="4" id="KW-0472">Membrane</keyword>
<name>A0A9E7FW26_9LILI</name>
<dbReference type="SMART" id="SM00100">
    <property type="entry name" value="cNMP"/>
    <property type="match status" value="1"/>
</dbReference>
<reference evidence="6" key="1">
    <citation type="submission" date="2022-05" db="EMBL/GenBank/DDBJ databases">
        <title>The Musa troglodytarum L. genome provides insights into the mechanism of non-climacteric behaviour and enrichment of carotenoids.</title>
        <authorList>
            <person name="Wang J."/>
        </authorList>
    </citation>
    <scope>NUCLEOTIDE SEQUENCE</scope>
    <source>
        <tissue evidence="6">Leaf</tissue>
    </source>
</reference>
<keyword evidence="7" id="KW-1185">Reference proteome</keyword>
<dbReference type="EMBL" id="CP097507">
    <property type="protein sequence ID" value="URE00948.1"/>
    <property type="molecule type" value="Genomic_DNA"/>
</dbReference>
<dbReference type="OrthoDB" id="673865at2759"/>
<keyword evidence="4" id="KW-0812">Transmembrane</keyword>
<evidence type="ECO:0000259" key="5">
    <source>
        <dbReference type="SMART" id="SM00100"/>
    </source>
</evidence>
<feature type="domain" description="Cyclic nucleotide-binding" evidence="5">
    <location>
        <begin position="994"/>
        <end position="1123"/>
    </location>
</feature>
<feature type="transmembrane region" description="Helical" evidence="4">
    <location>
        <begin position="751"/>
        <end position="773"/>
    </location>
</feature>
<feature type="region of interest" description="Disordered" evidence="3">
    <location>
        <begin position="505"/>
        <end position="538"/>
    </location>
</feature>
<dbReference type="Gene3D" id="1.10.287.630">
    <property type="entry name" value="Helix hairpin bin"/>
    <property type="match status" value="1"/>
</dbReference>
<dbReference type="InterPro" id="IPR036047">
    <property type="entry name" value="F-box-like_dom_sf"/>
</dbReference>
<dbReference type="Proteomes" id="UP001055439">
    <property type="component" value="Chromosome 5"/>
</dbReference>
<feature type="compositionally biased region" description="Low complexity" evidence="3">
    <location>
        <begin position="527"/>
        <end position="538"/>
    </location>
</feature>
<dbReference type="SUPFAM" id="SSF81324">
    <property type="entry name" value="Voltage-gated potassium channels"/>
    <property type="match status" value="1"/>
</dbReference>
<dbReference type="InterPro" id="IPR053781">
    <property type="entry name" value="F-box_AtFBL13-like"/>
</dbReference>
<feature type="transmembrane region" description="Helical" evidence="4">
    <location>
        <begin position="720"/>
        <end position="739"/>
    </location>
</feature>
<evidence type="ECO:0000313" key="6">
    <source>
        <dbReference type="EMBL" id="URE00948.1"/>
    </source>
</evidence>
<dbReference type="Pfam" id="PF23622">
    <property type="entry name" value="LRR_At1g61320_AtMIF1"/>
    <property type="match status" value="1"/>
</dbReference>
<feature type="compositionally biased region" description="Low complexity" evidence="3">
    <location>
        <begin position="10"/>
        <end position="39"/>
    </location>
</feature>
<dbReference type="InterPro" id="IPR014710">
    <property type="entry name" value="RmlC-like_jellyroll"/>
</dbReference>
<dbReference type="PANTHER" id="PTHR45651">
    <property type="entry name" value="CYCLIC NUCLEOTIDE-GATED ION CHANNEL 15-RELATED-RELATED"/>
    <property type="match status" value="1"/>
</dbReference>
<dbReference type="Gene3D" id="3.80.10.10">
    <property type="entry name" value="Ribonuclease Inhibitor"/>
    <property type="match status" value="1"/>
</dbReference>
<evidence type="ECO:0000256" key="1">
    <source>
        <dbReference type="ARBA" id="ARBA00023286"/>
    </source>
</evidence>
<dbReference type="CDD" id="cd22160">
    <property type="entry name" value="F-box_AtFBL13-like"/>
    <property type="match status" value="1"/>
</dbReference>
<dbReference type="AlphaFoldDB" id="A0A9E7FW26"/>
<dbReference type="FunFam" id="2.60.120.10:FF:000063">
    <property type="entry name" value="cyclic nucleotide-gated ion channel 4"/>
    <property type="match status" value="1"/>
</dbReference>
<protein>
    <submittedName>
        <fullName evidence="6">Cyclic nucleotide-gated ion channel</fullName>
    </submittedName>
</protein>
<dbReference type="InterPro" id="IPR032675">
    <property type="entry name" value="LRR_dom_sf"/>
</dbReference>
<accession>A0A9E7FW26</accession>
<keyword evidence="4" id="KW-1133">Transmembrane helix</keyword>
<feature type="region of interest" description="Disordered" evidence="3">
    <location>
        <begin position="1"/>
        <end position="44"/>
    </location>
</feature>
<evidence type="ECO:0000256" key="2">
    <source>
        <dbReference type="ARBA" id="ARBA00023303"/>
    </source>
</evidence>
<keyword evidence="1" id="KW-0406">Ion transport</keyword>
<dbReference type="PANTHER" id="PTHR45651:SF14">
    <property type="entry name" value="CYCLIC NUCLEOTIDE-GATED ION CHANNEL 4"/>
    <property type="match status" value="1"/>
</dbReference>
<dbReference type="CDD" id="cd00038">
    <property type="entry name" value="CAP_ED"/>
    <property type="match status" value="1"/>
</dbReference>
<organism evidence="6 7">
    <name type="scientific">Musa troglodytarum</name>
    <name type="common">fe'i banana</name>
    <dbReference type="NCBI Taxonomy" id="320322"/>
    <lineage>
        <taxon>Eukaryota</taxon>
        <taxon>Viridiplantae</taxon>
        <taxon>Streptophyta</taxon>
        <taxon>Embryophyta</taxon>
        <taxon>Tracheophyta</taxon>
        <taxon>Spermatophyta</taxon>
        <taxon>Magnoliopsida</taxon>
        <taxon>Liliopsida</taxon>
        <taxon>Zingiberales</taxon>
        <taxon>Musaceae</taxon>
        <taxon>Musa</taxon>
    </lineage>
</organism>
<dbReference type="InterPro" id="IPR055357">
    <property type="entry name" value="LRR_At1g61320_AtMIF1"/>
</dbReference>
<dbReference type="Gene3D" id="2.60.120.10">
    <property type="entry name" value="Jelly Rolls"/>
    <property type="match status" value="1"/>
</dbReference>
<keyword evidence="1" id="KW-1071">Ligand-gated ion channel</keyword>
<keyword evidence="2" id="KW-0407">Ion channel</keyword>
<feature type="transmembrane region" description="Helical" evidence="4">
    <location>
        <begin position="601"/>
        <end position="620"/>
    </location>
</feature>
<sequence>MKQRKKTRWAADLSLSLPPSPSASASRSPSSSSSTSSAAGQQGADDRFTELPDIIRLHILSLLPLKDAIRTDALSSRWRGLWRLRWPPPAALEFSPPTDLGDAAGDEFVAGVDRCISARGRGRRIDSLSLALPPSRRYDFDIKRWLEYAASCGVEDLRLVVSHPLPVATSARPGRRARRHDRAAVPSAFFFSICECSNLARLTLSGLHLSSPSSNIKQLSSLEVLSLHAAHVTDAALRRIVAACPFLRSLNLSLCRKLRWIVISAASSRLTSLTIIDCPRALEVTISASSLRRFRFTGNYLTTYSFDSPNRLEDVYISSGSPVSSLPRGYRVKALTGLSNVKVLTLCNLSLQSVMAEGTEASGVFRNLRNLRELQLLMVMMTDDNLMDVFGFFRLCECPRLEKLFVELPTNMRDPFIEKYLVVSEEVPPDVDFEYLKIIKLNSFKGHSNEMRLVRFLLEKAGSLESLVVVAPSELMGEEYDKNITNGCPNFLHVLQLQLSRFTKASGHSTDTEPPVLYRPCQGRGQSPPARFTSSASSSSSPAAMMAAARCSACSDAGEEALHAEEASGAHAAGNSGCGKPPWSSSSSESRAKLFQEWNRAFLLVCAGGLFVDPLFFYALSISRTCMCVFIDGWFAVTVTVLRCANDAVHLLNLWMQVRTAAYDAGRRASADEEGCKAIAKVRRLSFLRSALFDLFVILPVPQVSMWIVAPALIRRGMTTAVMTVFLIVFLLQYLPKIYNAFCFLRRLQNLQGYIFGTIWGGIALNLIAYFVASHAAGACWYLLGIQRATKCLNQQCMAMEGCAQRTVACTDPLYYGVTERQRLAWAENKKVRSMCLDSSDNFEYGAYKWTVALVTNPSRVEKILLPIFWGLMTLSTFGTIESTTEWLEIVFNIIVVTSGLLLVTALIGNIKVFLHATTSKKQALHLRMRSLEWWMRRRHLPSGFRQRVRRYERQRWAAMRGVDECEVTRNLPEGLRRDIKYHLCLDLVRQVPLFQHMDELVLENICDRVKSLIFPKGETITREGDPVQRMLFVVRGHLRSSQALRNGVKSHCMLGPGNFSGDELLSWCLRRPFVERLPPSSSTLVTAETTEAFGLGASDLRYVTQHFRYTFVSEKVRRSARYYSPGWRTWAAVAIQLAWRRYRHRLTLTSLSFIRPRRPLSRCSSLEEDKLRIYTALLTSPKPNHDDVAA</sequence>
<keyword evidence="1" id="KW-0813">Transport</keyword>
<dbReference type="Pfam" id="PF00027">
    <property type="entry name" value="cNMP_binding"/>
    <property type="match status" value="1"/>
</dbReference>
<dbReference type="GO" id="GO:0034220">
    <property type="term" value="P:monoatomic ion transmembrane transport"/>
    <property type="evidence" value="ECO:0007669"/>
    <property type="project" value="UniProtKB-KW"/>
</dbReference>
<evidence type="ECO:0000256" key="3">
    <source>
        <dbReference type="SAM" id="MobiDB-lite"/>
    </source>
</evidence>
<feature type="transmembrane region" description="Helical" evidence="4">
    <location>
        <begin position="864"/>
        <end position="881"/>
    </location>
</feature>
<evidence type="ECO:0000256" key="4">
    <source>
        <dbReference type="SAM" id="Phobius"/>
    </source>
</evidence>
<feature type="transmembrane region" description="Helical" evidence="4">
    <location>
        <begin position="691"/>
        <end position="714"/>
    </location>
</feature>
<dbReference type="SUPFAM" id="SSF51206">
    <property type="entry name" value="cAMP-binding domain-like"/>
    <property type="match status" value="1"/>
</dbReference>
<dbReference type="InterPro" id="IPR000595">
    <property type="entry name" value="cNMP-bd_dom"/>
</dbReference>
<dbReference type="InterPro" id="IPR018490">
    <property type="entry name" value="cNMP-bd_dom_sf"/>
</dbReference>